<comment type="subcellular location">
    <subcellularLocation>
        <location evidence="1">Membrane</location>
        <topology evidence="1">Multi-pass membrane protein</topology>
    </subcellularLocation>
</comment>
<evidence type="ECO:0000256" key="2">
    <source>
        <dbReference type="ARBA" id="ARBA00022692"/>
    </source>
</evidence>
<dbReference type="Gene3D" id="1.20.1740.10">
    <property type="entry name" value="Amino acid/polyamine transporter I"/>
    <property type="match status" value="1"/>
</dbReference>
<reference evidence="7" key="1">
    <citation type="submission" date="2020-05" db="EMBL/GenBank/DDBJ databases">
        <authorList>
            <person name="Chiriac C."/>
            <person name="Salcher M."/>
            <person name="Ghai R."/>
            <person name="Kavagutti S V."/>
        </authorList>
    </citation>
    <scope>NUCLEOTIDE SEQUENCE</scope>
</reference>
<evidence type="ECO:0000256" key="4">
    <source>
        <dbReference type="ARBA" id="ARBA00023136"/>
    </source>
</evidence>
<protein>
    <submittedName>
        <fullName evidence="7">Unannotated protein</fullName>
    </submittedName>
</protein>
<feature type="transmembrane region" description="Helical" evidence="5">
    <location>
        <begin position="431"/>
        <end position="449"/>
    </location>
</feature>
<keyword evidence="3 5" id="KW-1133">Transmembrane helix</keyword>
<dbReference type="InterPro" id="IPR050367">
    <property type="entry name" value="APC_superfamily"/>
</dbReference>
<evidence type="ECO:0000313" key="7">
    <source>
        <dbReference type="EMBL" id="CAB4713259.1"/>
    </source>
</evidence>
<dbReference type="PANTHER" id="PTHR42770:SF7">
    <property type="entry name" value="MEMBRANE PROTEIN"/>
    <property type="match status" value="1"/>
</dbReference>
<feature type="transmembrane region" description="Helical" evidence="5">
    <location>
        <begin position="30"/>
        <end position="51"/>
    </location>
</feature>
<dbReference type="PIRSF" id="PIRSF006060">
    <property type="entry name" value="AA_transporter"/>
    <property type="match status" value="1"/>
</dbReference>
<dbReference type="AlphaFoldDB" id="A0A6J6QQY7"/>
<sequence length="502" mass="52430">MKKSEAISAARESRGDALMHQTDLKLSKSLTIWEVVGISIALMAPSMAANINPQGPASVVGTAVPLAFLIAAVGVVLVSYGFIRLSQSFNHAGSVYGLVGKTLGARSGVVAGWGLLGTYTFYSIVSTMATGVFGSALLKQLGIVKEPGVALPFIIGGLGLIAIVALAVSSVKRGTRLLLLVEGLTVALILLTVIVVLVKILTGNAPHGETFTMSVFTVPAGADFSTVFLGVVFGFLSFAGFEAAATMGEEANAPRRDIPKAMLGVVIFGGIYFTVVTAVEVMGFGANAEGMKNFVGSGSLLGDLGKAYVGDWLGVIITLGVTISAMGCLLACVVGAARMLFALSRDAEFAMFSKVSAKTKVPTTAVYWVAGAVAVFTIAWRLMFNAGAFDVFVGSGVIGTLILLIVYGLATIGAIKFLFFSGKQRVPQYEIIIPLLGLLMLGYTFFRNVWPLPTTGAGQGYDVITIAWLLIGVIAVIVAPKLTKKMGDKMNADENLIETDVQ</sequence>
<feature type="transmembrane region" description="Helical" evidence="5">
    <location>
        <begin position="177"/>
        <end position="201"/>
    </location>
</feature>
<accession>A0A6J6QQY7</accession>
<dbReference type="GO" id="GO:0016020">
    <property type="term" value="C:membrane"/>
    <property type="evidence" value="ECO:0007669"/>
    <property type="project" value="UniProtKB-SubCell"/>
</dbReference>
<feature type="transmembrane region" description="Helical" evidence="5">
    <location>
        <begin position="103"/>
        <end position="129"/>
    </location>
</feature>
<feature type="transmembrane region" description="Helical" evidence="5">
    <location>
        <begin position="461"/>
        <end position="480"/>
    </location>
</feature>
<evidence type="ECO:0000256" key="5">
    <source>
        <dbReference type="SAM" id="Phobius"/>
    </source>
</evidence>
<keyword evidence="4 5" id="KW-0472">Membrane</keyword>
<proteinExistence type="predicted"/>
<evidence type="ECO:0000256" key="3">
    <source>
        <dbReference type="ARBA" id="ARBA00022989"/>
    </source>
</evidence>
<evidence type="ECO:0000259" key="6">
    <source>
        <dbReference type="Pfam" id="PF00324"/>
    </source>
</evidence>
<feature type="transmembrane region" description="Helical" evidence="5">
    <location>
        <begin position="149"/>
        <end position="168"/>
    </location>
</feature>
<feature type="transmembrane region" description="Helical" evidence="5">
    <location>
        <begin position="261"/>
        <end position="284"/>
    </location>
</feature>
<gene>
    <name evidence="7" type="ORF">UFOPK2593_01283</name>
</gene>
<dbReference type="GO" id="GO:0055085">
    <property type="term" value="P:transmembrane transport"/>
    <property type="evidence" value="ECO:0007669"/>
    <property type="project" value="InterPro"/>
</dbReference>
<feature type="transmembrane region" description="Helical" evidence="5">
    <location>
        <begin position="221"/>
        <end position="241"/>
    </location>
</feature>
<feature type="transmembrane region" description="Helical" evidence="5">
    <location>
        <begin position="312"/>
        <end position="343"/>
    </location>
</feature>
<evidence type="ECO:0000256" key="1">
    <source>
        <dbReference type="ARBA" id="ARBA00004141"/>
    </source>
</evidence>
<feature type="transmembrane region" description="Helical" evidence="5">
    <location>
        <begin position="63"/>
        <end position="83"/>
    </location>
</feature>
<feature type="transmembrane region" description="Helical" evidence="5">
    <location>
        <begin position="364"/>
        <end position="384"/>
    </location>
</feature>
<dbReference type="Pfam" id="PF00324">
    <property type="entry name" value="AA_permease"/>
    <property type="match status" value="1"/>
</dbReference>
<keyword evidence="2 5" id="KW-0812">Transmembrane</keyword>
<organism evidence="7">
    <name type="scientific">freshwater metagenome</name>
    <dbReference type="NCBI Taxonomy" id="449393"/>
    <lineage>
        <taxon>unclassified sequences</taxon>
        <taxon>metagenomes</taxon>
        <taxon>ecological metagenomes</taxon>
    </lineage>
</organism>
<dbReference type="InterPro" id="IPR004841">
    <property type="entry name" value="AA-permease/SLC12A_dom"/>
</dbReference>
<feature type="transmembrane region" description="Helical" evidence="5">
    <location>
        <begin position="396"/>
        <end position="419"/>
    </location>
</feature>
<feature type="domain" description="Amino acid permease/ SLC12A" evidence="6">
    <location>
        <begin position="63"/>
        <end position="417"/>
    </location>
</feature>
<dbReference type="PANTHER" id="PTHR42770">
    <property type="entry name" value="AMINO ACID TRANSPORTER-RELATED"/>
    <property type="match status" value="1"/>
</dbReference>
<name>A0A6J6QQY7_9ZZZZ</name>
<dbReference type="EMBL" id="CAEZXW010000107">
    <property type="protein sequence ID" value="CAB4713259.1"/>
    <property type="molecule type" value="Genomic_DNA"/>
</dbReference>